<feature type="transmembrane region" description="Helical" evidence="1">
    <location>
        <begin position="73"/>
        <end position="93"/>
    </location>
</feature>
<keyword evidence="1" id="KW-1133">Transmembrane helix</keyword>
<reference evidence="3" key="1">
    <citation type="submission" date="2024-02" db="UniProtKB">
        <authorList>
            <consortium name="WormBaseParasite"/>
        </authorList>
    </citation>
    <scope>IDENTIFICATION</scope>
</reference>
<protein>
    <submittedName>
        <fullName evidence="3">PGG domain-containing protein</fullName>
    </submittedName>
</protein>
<dbReference type="Proteomes" id="UP000887575">
    <property type="component" value="Unassembled WGS sequence"/>
</dbReference>
<keyword evidence="2" id="KW-1185">Reference proteome</keyword>
<proteinExistence type="predicted"/>
<accession>A0AAF3E8W7</accession>
<organism evidence="2 3">
    <name type="scientific">Mesorhabditis belari</name>
    <dbReference type="NCBI Taxonomy" id="2138241"/>
    <lineage>
        <taxon>Eukaryota</taxon>
        <taxon>Metazoa</taxon>
        <taxon>Ecdysozoa</taxon>
        <taxon>Nematoda</taxon>
        <taxon>Chromadorea</taxon>
        <taxon>Rhabditida</taxon>
        <taxon>Rhabditina</taxon>
        <taxon>Rhabditomorpha</taxon>
        <taxon>Rhabditoidea</taxon>
        <taxon>Rhabditidae</taxon>
        <taxon>Mesorhabditinae</taxon>
        <taxon>Mesorhabditis</taxon>
    </lineage>
</organism>
<evidence type="ECO:0000313" key="2">
    <source>
        <dbReference type="Proteomes" id="UP000887575"/>
    </source>
</evidence>
<dbReference type="AlphaFoldDB" id="A0AAF3E8W7"/>
<keyword evidence="1" id="KW-0812">Transmembrane</keyword>
<evidence type="ECO:0000256" key="1">
    <source>
        <dbReference type="SAM" id="Phobius"/>
    </source>
</evidence>
<name>A0AAF3E8W7_9BILA</name>
<keyword evidence="1" id="KW-0472">Membrane</keyword>
<dbReference type="WBParaSite" id="MBELARI_LOCUS10357">
    <property type="protein sequence ID" value="MBELARI_LOCUS10357"/>
    <property type="gene ID" value="MBELARI_LOCUS10357"/>
</dbReference>
<evidence type="ECO:0000313" key="3">
    <source>
        <dbReference type="WBParaSite" id="MBELARI_LOCUS10357"/>
    </source>
</evidence>
<sequence>MTRWLRFIGFSVIGRIVGGRVKRERNETLRQLKLQRCAFLNSNNENVEVKRDGNGEEAEKDAWRALSHVVDRFCFAAILTITASTAIGLLILAPQFSIRSFESEK</sequence>